<name>A0AAW8R6S9_9ALTE</name>
<organism evidence="2 3">
    <name type="scientific">Brumicola blandensis</name>
    <dbReference type="NCBI Taxonomy" id="3075611"/>
    <lineage>
        <taxon>Bacteria</taxon>
        <taxon>Pseudomonadati</taxon>
        <taxon>Pseudomonadota</taxon>
        <taxon>Gammaproteobacteria</taxon>
        <taxon>Alteromonadales</taxon>
        <taxon>Alteromonadaceae</taxon>
        <taxon>Brumicola</taxon>
    </lineage>
</organism>
<reference evidence="2 3" key="1">
    <citation type="submission" date="2023-09" db="EMBL/GenBank/DDBJ databases">
        <authorList>
            <person name="Rey-Velasco X."/>
        </authorList>
    </citation>
    <scope>NUCLEOTIDE SEQUENCE [LARGE SCALE GENOMIC DNA]</scope>
    <source>
        <strain evidence="2 3">W409</strain>
    </source>
</reference>
<evidence type="ECO:0000256" key="1">
    <source>
        <dbReference type="SAM" id="Phobius"/>
    </source>
</evidence>
<gene>
    <name evidence="2" type="ORF">RM544_14240</name>
</gene>
<keyword evidence="3" id="KW-1185">Reference proteome</keyword>
<dbReference type="InterPro" id="IPR025833">
    <property type="entry name" value="GDYXXLXY"/>
</dbReference>
<keyword evidence="1" id="KW-0472">Membrane</keyword>
<dbReference type="EMBL" id="JAVRIE010000006">
    <property type="protein sequence ID" value="MDT0583705.1"/>
    <property type="molecule type" value="Genomic_DNA"/>
</dbReference>
<dbReference type="Proteomes" id="UP001249020">
    <property type="component" value="Unassembled WGS sequence"/>
</dbReference>
<keyword evidence="1" id="KW-1133">Transmembrane helix</keyword>
<keyword evidence="1" id="KW-0812">Transmembrane</keyword>
<accession>A0AAW8R6S9</accession>
<sequence length="189" mass="21433">MIKESMKKYIVGAATLIILLLINFSIWQKQSHITEGEVINIELAPVDPRSLMQGDYMTLRFDIARQIRASYDESSQTEKDDSDNQASQPLLPETAYVIVQLDENKVASFVSIEADNAESIPLGPQQRKLQYRVRQNKVKFATNGFFFAEGDEPIYRDARYGQFRVNNKGEVLLTGLLDKDLVLLGAEML</sequence>
<dbReference type="AlphaFoldDB" id="A0AAW8R6S9"/>
<evidence type="ECO:0000313" key="2">
    <source>
        <dbReference type="EMBL" id="MDT0583705.1"/>
    </source>
</evidence>
<proteinExistence type="predicted"/>
<feature type="transmembrane region" description="Helical" evidence="1">
    <location>
        <begin position="9"/>
        <end position="27"/>
    </location>
</feature>
<protein>
    <submittedName>
        <fullName evidence="2">GDYXXLXY domain-containing protein</fullName>
    </submittedName>
</protein>
<evidence type="ECO:0000313" key="3">
    <source>
        <dbReference type="Proteomes" id="UP001249020"/>
    </source>
</evidence>
<comment type="caution">
    <text evidence="2">The sequence shown here is derived from an EMBL/GenBank/DDBJ whole genome shotgun (WGS) entry which is preliminary data.</text>
</comment>
<dbReference type="RefSeq" id="WP_311362474.1">
    <property type="nucleotide sequence ID" value="NZ_JAVRIE010000006.1"/>
</dbReference>
<dbReference type="Pfam" id="PF14345">
    <property type="entry name" value="GDYXXLXY"/>
    <property type="match status" value="1"/>
</dbReference>